<dbReference type="PANTHER" id="PTHR42940:SF8">
    <property type="entry name" value="VACUOLAR PROTEIN SORTING-ASSOCIATED PROTEIN 11"/>
    <property type="match status" value="1"/>
</dbReference>
<dbReference type="EMBL" id="JARIHO010000076">
    <property type="protein sequence ID" value="KAJ7310940.1"/>
    <property type="molecule type" value="Genomic_DNA"/>
</dbReference>
<dbReference type="Proteomes" id="UP001218218">
    <property type="component" value="Unassembled WGS sequence"/>
</dbReference>
<feature type="compositionally biased region" description="Basic and acidic residues" evidence="5">
    <location>
        <begin position="327"/>
        <end position="339"/>
    </location>
</feature>
<keyword evidence="3" id="KW-0862">Zinc</keyword>
<dbReference type="GO" id="GO:0005737">
    <property type="term" value="C:cytoplasm"/>
    <property type="evidence" value="ECO:0007669"/>
    <property type="project" value="TreeGrafter"/>
</dbReference>
<evidence type="ECO:0000256" key="2">
    <source>
        <dbReference type="ARBA" id="ARBA00022723"/>
    </source>
</evidence>
<proteinExistence type="predicted"/>
<dbReference type="SUPFAM" id="SSF50129">
    <property type="entry name" value="GroES-like"/>
    <property type="match status" value="1"/>
</dbReference>
<evidence type="ECO:0000313" key="7">
    <source>
        <dbReference type="EMBL" id="KAJ7310940.1"/>
    </source>
</evidence>
<evidence type="ECO:0000256" key="3">
    <source>
        <dbReference type="ARBA" id="ARBA00022833"/>
    </source>
</evidence>
<dbReference type="Gene3D" id="3.40.50.720">
    <property type="entry name" value="NAD(P)-binding Rossmann-like Domain"/>
    <property type="match status" value="1"/>
</dbReference>
<evidence type="ECO:0000256" key="4">
    <source>
        <dbReference type="ARBA" id="ARBA00023002"/>
    </source>
</evidence>
<organism evidence="7 8">
    <name type="scientific">Mycena albidolilacea</name>
    <dbReference type="NCBI Taxonomy" id="1033008"/>
    <lineage>
        <taxon>Eukaryota</taxon>
        <taxon>Fungi</taxon>
        <taxon>Dikarya</taxon>
        <taxon>Basidiomycota</taxon>
        <taxon>Agaricomycotina</taxon>
        <taxon>Agaricomycetes</taxon>
        <taxon>Agaricomycetidae</taxon>
        <taxon>Agaricales</taxon>
        <taxon>Marasmiineae</taxon>
        <taxon>Mycenaceae</taxon>
        <taxon>Mycena</taxon>
    </lineage>
</organism>
<gene>
    <name evidence="7" type="ORF">DFH08DRAFT_1045855</name>
</gene>
<comment type="cofactor">
    <cofactor evidence="1">
        <name>Zn(2+)</name>
        <dbReference type="ChEBI" id="CHEBI:29105"/>
    </cofactor>
</comment>
<dbReference type="PROSITE" id="PS00059">
    <property type="entry name" value="ADH_ZINC"/>
    <property type="match status" value="1"/>
</dbReference>
<feature type="region of interest" description="Disordered" evidence="5">
    <location>
        <begin position="313"/>
        <end position="410"/>
    </location>
</feature>
<accession>A0AAD6Z8B1</accession>
<evidence type="ECO:0000256" key="1">
    <source>
        <dbReference type="ARBA" id="ARBA00001947"/>
    </source>
</evidence>
<evidence type="ECO:0000313" key="8">
    <source>
        <dbReference type="Proteomes" id="UP001218218"/>
    </source>
</evidence>
<dbReference type="Pfam" id="PF00107">
    <property type="entry name" value="ADH_zinc_N"/>
    <property type="match status" value="1"/>
</dbReference>
<dbReference type="GO" id="GO:0008270">
    <property type="term" value="F:zinc ion binding"/>
    <property type="evidence" value="ECO:0007669"/>
    <property type="project" value="InterPro"/>
</dbReference>
<dbReference type="InterPro" id="IPR013149">
    <property type="entry name" value="ADH-like_C"/>
</dbReference>
<evidence type="ECO:0000259" key="6">
    <source>
        <dbReference type="Pfam" id="PF00107"/>
    </source>
</evidence>
<dbReference type="GO" id="GO:0004022">
    <property type="term" value="F:alcohol dehydrogenase (NAD+) activity"/>
    <property type="evidence" value="ECO:0007669"/>
    <property type="project" value="TreeGrafter"/>
</dbReference>
<feature type="domain" description="Alcohol dehydrogenase-like C-terminal" evidence="6">
    <location>
        <begin position="538"/>
        <end position="654"/>
    </location>
</feature>
<feature type="compositionally biased region" description="Basic and acidic residues" evidence="5">
    <location>
        <begin position="350"/>
        <end position="388"/>
    </location>
</feature>
<evidence type="ECO:0000256" key="5">
    <source>
        <dbReference type="SAM" id="MobiDB-lite"/>
    </source>
</evidence>
<comment type="caution">
    <text evidence="7">The sequence shown here is derived from an EMBL/GenBank/DDBJ whole genome shotgun (WGS) entry which is preliminary data.</text>
</comment>
<dbReference type="InterPro" id="IPR002328">
    <property type="entry name" value="ADH_Zn_CS"/>
</dbReference>
<dbReference type="Gene3D" id="3.90.180.10">
    <property type="entry name" value="Medium-chain alcohol dehydrogenases, catalytic domain"/>
    <property type="match status" value="1"/>
</dbReference>
<keyword evidence="8" id="KW-1185">Reference proteome</keyword>
<name>A0AAD6Z8B1_9AGAR</name>
<keyword evidence="4" id="KW-0560">Oxidoreductase</keyword>
<sequence length="712" mass="77066">MSEADRCYSDFLRALFRVPHGSTRGYQQVNPYLDPSIPYRPTRGPQARTGHPRVPHYPWYLKPVGSTRGIQLKKKAGSSARRCYVCYPGDPRVQTRAWTRYPCGNPGAAARDSTISSGDSAIFAASCRLRGRLFRPRLLTPVGKTEDPSAMSVQALYEPGNPALVLDKNYPIRELQDNEILLKVAAAGEPGLSILPETVNESESIPLLLDGHRSTSVILNSRTESENRVEVRITSVRGPPSAKWRAQAILPDGIKVGGTWLVTKTIPPDAIKLGGDVACDDNGGGKLTVETQEHICRIDVIGRIDGKPICKRAHKPSHAAYRATPARPREEKTSQETKDLQQNGKKKKIKLEETDREVKRRRNGDRDIEQEKKLVKPAKSSKETKEVGVTDGGGEGEPWTIHLRNRTARSSDKLQALALTTKPLIFKTTAQAIRPSHSAKSLSGVNSNTTRLVLGHESSGIPVKLGPKVDSQAVQMGKLYSILSLTSCAHGLNGGPPDGVSPEVAAIASDAGVTAFHAVQKVAQVKPGDKVLIFGIGGLGHLAVQYAKHFGATGAISSFLPDPAARKLALDLGAVEAFDLIELTNKTAAPDFKVDTTIDFVANNQTFNLAMAALRKNDVIFPSRPKCVMIGASSENLVFTTLDIITSGYKFSGAHSEIEVISSQQWISLLKSVGTIRAEIHSEPLENVNKVIDELRAAGITGRKVVIPHTAV</sequence>
<dbReference type="AlphaFoldDB" id="A0AAD6Z8B1"/>
<keyword evidence="2" id="KW-0479">Metal-binding</keyword>
<dbReference type="InterPro" id="IPR011032">
    <property type="entry name" value="GroES-like_sf"/>
</dbReference>
<dbReference type="SUPFAM" id="SSF51735">
    <property type="entry name" value="NAD(P)-binding Rossmann-fold domains"/>
    <property type="match status" value="1"/>
</dbReference>
<reference evidence="7" key="1">
    <citation type="submission" date="2023-03" db="EMBL/GenBank/DDBJ databases">
        <title>Massive genome expansion in bonnet fungi (Mycena s.s.) driven by repeated elements and novel gene families across ecological guilds.</title>
        <authorList>
            <consortium name="Lawrence Berkeley National Laboratory"/>
            <person name="Harder C.B."/>
            <person name="Miyauchi S."/>
            <person name="Viragh M."/>
            <person name="Kuo A."/>
            <person name="Thoen E."/>
            <person name="Andreopoulos B."/>
            <person name="Lu D."/>
            <person name="Skrede I."/>
            <person name="Drula E."/>
            <person name="Henrissat B."/>
            <person name="Morin E."/>
            <person name="Kohler A."/>
            <person name="Barry K."/>
            <person name="LaButti K."/>
            <person name="Morin E."/>
            <person name="Salamov A."/>
            <person name="Lipzen A."/>
            <person name="Mereny Z."/>
            <person name="Hegedus B."/>
            <person name="Baldrian P."/>
            <person name="Stursova M."/>
            <person name="Weitz H."/>
            <person name="Taylor A."/>
            <person name="Grigoriev I.V."/>
            <person name="Nagy L.G."/>
            <person name="Martin F."/>
            <person name="Kauserud H."/>
        </authorList>
    </citation>
    <scope>NUCLEOTIDE SEQUENCE</scope>
    <source>
        <strain evidence="7">CBHHK002</strain>
    </source>
</reference>
<dbReference type="InterPro" id="IPR036291">
    <property type="entry name" value="NAD(P)-bd_dom_sf"/>
</dbReference>
<protein>
    <recommendedName>
        <fullName evidence="6">Alcohol dehydrogenase-like C-terminal domain-containing protein</fullName>
    </recommendedName>
</protein>
<dbReference type="PANTHER" id="PTHR42940">
    <property type="entry name" value="ALCOHOL DEHYDROGENASE 1-RELATED"/>
    <property type="match status" value="1"/>
</dbReference>